<dbReference type="SUPFAM" id="SSF55874">
    <property type="entry name" value="ATPase domain of HSP90 chaperone/DNA topoisomerase II/histidine kinase"/>
    <property type="match status" value="1"/>
</dbReference>
<dbReference type="PROSITE" id="PS50109">
    <property type="entry name" value="HIS_KIN"/>
    <property type="match status" value="1"/>
</dbReference>
<dbReference type="PANTHER" id="PTHR24421">
    <property type="entry name" value="NITRATE/NITRITE SENSOR PROTEIN NARX-RELATED"/>
    <property type="match status" value="1"/>
</dbReference>
<dbReference type="SMART" id="SM00387">
    <property type="entry name" value="HATPase_c"/>
    <property type="match status" value="1"/>
</dbReference>
<name>A0A4Q1C7W8_9BACT</name>
<evidence type="ECO:0000256" key="1">
    <source>
        <dbReference type="ARBA" id="ARBA00022679"/>
    </source>
</evidence>
<dbReference type="PANTHER" id="PTHR24421:SF61">
    <property type="entry name" value="OXYGEN SENSOR HISTIDINE KINASE NREB"/>
    <property type="match status" value="1"/>
</dbReference>
<reference evidence="5 6" key="1">
    <citation type="submission" date="2019-01" db="EMBL/GenBank/DDBJ databases">
        <title>Lacunisphaera sp. strain TWA-58.</title>
        <authorList>
            <person name="Chen W.-M."/>
        </authorList>
    </citation>
    <scope>NUCLEOTIDE SEQUENCE [LARGE SCALE GENOMIC DNA]</scope>
    <source>
        <strain evidence="5 6">TWA-58</strain>
    </source>
</reference>
<comment type="caution">
    <text evidence="5">The sequence shown here is derived from an EMBL/GenBank/DDBJ whole genome shotgun (WGS) entry which is preliminary data.</text>
</comment>
<dbReference type="GO" id="GO:0000155">
    <property type="term" value="F:phosphorelay sensor kinase activity"/>
    <property type="evidence" value="ECO:0007669"/>
    <property type="project" value="InterPro"/>
</dbReference>
<protein>
    <recommendedName>
        <fullName evidence="4">Histidine kinase domain-containing protein</fullName>
    </recommendedName>
</protein>
<dbReference type="CDD" id="cd16917">
    <property type="entry name" value="HATPase_UhpB-NarQ-NarX-like"/>
    <property type="match status" value="1"/>
</dbReference>
<dbReference type="InterPro" id="IPR007892">
    <property type="entry name" value="CHASE4"/>
</dbReference>
<dbReference type="Gene3D" id="3.30.565.10">
    <property type="entry name" value="Histidine kinase-like ATPase, C-terminal domain"/>
    <property type="match status" value="1"/>
</dbReference>
<dbReference type="Proteomes" id="UP000290218">
    <property type="component" value="Unassembled WGS sequence"/>
</dbReference>
<dbReference type="Pfam" id="PF07730">
    <property type="entry name" value="HisKA_3"/>
    <property type="match status" value="1"/>
</dbReference>
<evidence type="ECO:0000256" key="3">
    <source>
        <dbReference type="ARBA" id="ARBA00023012"/>
    </source>
</evidence>
<evidence type="ECO:0000313" key="5">
    <source>
        <dbReference type="EMBL" id="RXK55024.1"/>
    </source>
</evidence>
<dbReference type="RefSeq" id="WP_129046392.1">
    <property type="nucleotide sequence ID" value="NZ_SDHX01000001.1"/>
</dbReference>
<dbReference type="Pfam" id="PF02518">
    <property type="entry name" value="HATPase_c"/>
    <property type="match status" value="1"/>
</dbReference>
<dbReference type="InterPro" id="IPR011712">
    <property type="entry name" value="Sig_transdc_His_kin_sub3_dim/P"/>
</dbReference>
<keyword evidence="6" id="KW-1185">Reference proteome</keyword>
<dbReference type="Pfam" id="PF05228">
    <property type="entry name" value="CHASE4"/>
    <property type="match status" value="1"/>
</dbReference>
<evidence type="ECO:0000259" key="4">
    <source>
        <dbReference type="PROSITE" id="PS50109"/>
    </source>
</evidence>
<dbReference type="GO" id="GO:0046983">
    <property type="term" value="F:protein dimerization activity"/>
    <property type="evidence" value="ECO:0007669"/>
    <property type="project" value="InterPro"/>
</dbReference>
<keyword evidence="1" id="KW-0808">Transferase</keyword>
<gene>
    <name evidence="5" type="ORF">ESB00_03750</name>
</gene>
<dbReference type="EMBL" id="SDHX01000001">
    <property type="protein sequence ID" value="RXK55024.1"/>
    <property type="molecule type" value="Genomic_DNA"/>
</dbReference>
<dbReference type="GO" id="GO:0016020">
    <property type="term" value="C:membrane"/>
    <property type="evidence" value="ECO:0007669"/>
    <property type="project" value="InterPro"/>
</dbReference>
<organism evidence="5 6">
    <name type="scientific">Oleiharenicola lentus</name>
    <dbReference type="NCBI Taxonomy" id="2508720"/>
    <lineage>
        <taxon>Bacteria</taxon>
        <taxon>Pseudomonadati</taxon>
        <taxon>Verrucomicrobiota</taxon>
        <taxon>Opitutia</taxon>
        <taxon>Opitutales</taxon>
        <taxon>Opitutaceae</taxon>
        <taxon>Oleiharenicola</taxon>
    </lineage>
</organism>
<dbReference type="Gene3D" id="1.20.5.1930">
    <property type="match status" value="1"/>
</dbReference>
<sequence>MTIRSRLVLLLIGLVLIFGFSVAGLRLSHRGETESIQGSMRAERHRLLDRILELTGRSLASFASEYSLWDEMVRYVEKGDPDWAAINIDPSLANFDTQGAWIAGPDSKLLYMVFDPNIGPLPAPPFDQPGFIDVLRREKSLHYFQQTARGLMEVRTGPILPSADIKRMETPRGWFLVARLWNDAQLQRLGEALQGQAVLVAPEERAPTQSDTMLTLERPLAGWDGQVVRKLRIEHDSPALALLSASNREEIVLFLAFGALLILVTVLTLTHQVLRPLQQLTVSLETDSPASILDLQRRTDEFGHLARQAAQSFLHRSALRESEARLRQWMTLHDRLARDMHDGIIQSVYAAGLGVESARNLLKNDRTAADQRLVSSQRMLNDALWQLRTFIQLLEPENTHGQTPAQSLSTLVTNMQALQPVPIIAEIDPAAATRIPPQHELHVLHMAREILSNALRHSGAKQVRIKLTTQADGLVRLEINDNGNGFNPAARSGSGRGLANLTARAKEIDAQLEINSTPGTGTRIALLLKTVTIASSS</sequence>
<evidence type="ECO:0000313" key="6">
    <source>
        <dbReference type="Proteomes" id="UP000290218"/>
    </source>
</evidence>
<dbReference type="OrthoDB" id="773385at2"/>
<keyword evidence="3" id="KW-0902">Two-component regulatory system</keyword>
<proteinExistence type="predicted"/>
<evidence type="ECO:0000256" key="2">
    <source>
        <dbReference type="ARBA" id="ARBA00022777"/>
    </source>
</evidence>
<dbReference type="AlphaFoldDB" id="A0A4Q1C7W8"/>
<dbReference type="InterPro" id="IPR003594">
    <property type="entry name" value="HATPase_dom"/>
</dbReference>
<feature type="domain" description="Histidine kinase" evidence="4">
    <location>
        <begin position="443"/>
        <end position="532"/>
    </location>
</feature>
<dbReference type="InterPro" id="IPR005467">
    <property type="entry name" value="His_kinase_dom"/>
</dbReference>
<accession>A0A4Q1C7W8</accession>
<dbReference type="InterPro" id="IPR050482">
    <property type="entry name" value="Sensor_HK_TwoCompSys"/>
</dbReference>
<dbReference type="InterPro" id="IPR036890">
    <property type="entry name" value="HATPase_C_sf"/>
</dbReference>
<keyword evidence="2" id="KW-0418">Kinase</keyword>